<proteinExistence type="predicted"/>
<dbReference type="HOGENOM" id="CLU_1762515_0_0_1"/>
<sequence length="148" mass="16771">MPKLPVYHPYHPFRSVANDDELLQIPLAMQLKGVEDLGAIPRPLLDLLPDINVPAIPFFLVQTLPYKNGTEVIARYQYALFPNAESSMQGFQSIWAQGILFDEKDNNTIQLPVTSIKIYESNKDEVSPTILCGDTMKLGLVEDWRGRR</sequence>
<protein>
    <submittedName>
        <fullName evidence="1">Uncharacterized protein</fullName>
    </submittedName>
</protein>
<dbReference type="Proteomes" id="UP000001449">
    <property type="component" value="Chromosome 3"/>
</dbReference>
<organism evidence="1 2">
    <name type="scientific">Thalassiosira pseudonana</name>
    <name type="common">Marine diatom</name>
    <name type="synonym">Cyclotella nana</name>
    <dbReference type="NCBI Taxonomy" id="35128"/>
    <lineage>
        <taxon>Eukaryota</taxon>
        <taxon>Sar</taxon>
        <taxon>Stramenopiles</taxon>
        <taxon>Ochrophyta</taxon>
        <taxon>Bacillariophyta</taxon>
        <taxon>Coscinodiscophyceae</taxon>
        <taxon>Thalassiosirophycidae</taxon>
        <taxon>Thalassiosirales</taxon>
        <taxon>Thalassiosiraceae</taxon>
        <taxon>Thalassiosira</taxon>
    </lineage>
</organism>
<accession>B8BYX6</accession>
<keyword evidence="2" id="KW-1185">Reference proteome</keyword>
<evidence type="ECO:0000313" key="2">
    <source>
        <dbReference type="Proteomes" id="UP000001449"/>
    </source>
</evidence>
<dbReference type="AlphaFoldDB" id="B8BYX6"/>
<dbReference type="InParanoid" id="B8BYX6"/>
<dbReference type="PaxDb" id="35128-Thaps3839"/>
<reference evidence="1 2" key="2">
    <citation type="journal article" date="2008" name="Nature">
        <title>The Phaeodactylum genome reveals the evolutionary history of diatom genomes.</title>
        <authorList>
            <person name="Bowler C."/>
            <person name="Allen A.E."/>
            <person name="Badger J.H."/>
            <person name="Grimwood J."/>
            <person name="Jabbari K."/>
            <person name="Kuo A."/>
            <person name="Maheswari U."/>
            <person name="Martens C."/>
            <person name="Maumus F."/>
            <person name="Otillar R.P."/>
            <person name="Rayko E."/>
            <person name="Salamov A."/>
            <person name="Vandepoele K."/>
            <person name="Beszteri B."/>
            <person name="Gruber A."/>
            <person name="Heijde M."/>
            <person name="Katinka M."/>
            <person name="Mock T."/>
            <person name="Valentin K."/>
            <person name="Verret F."/>
            <person name="Berges J.A."/>
            <person name="Brownlee C."/>
            <person name="Cadoret J.P."/>
            <person name="Chiovitti A."/>
            <person name="Choi C.J."/>
            <person name="Coesel S."/>
            <person name="De Martino A."/>
            <person name="Detter J.C."/>
            <person name="Durkin C."/>
            <person name="Falciatore A."/>
            <person name="Fournet J."/>
            <person name="Haruta M."/>
            <person name="Huysman M.J."/>
            <person name="Jenkins B.D."/>
            <person name="Jiroutova K."/>
            <person name="Jorgensen R.E."/>
            <person name="Joubert Y."/>
            <person name="Kaplan A."/>
            <person name="Kroger N."/>
            <person name="Kroth P.G."/>
            <person name="La Roche J."/>
            <person name="Lindquist E."/>
            <person name="Lommer M."/>
            <person name="Martin-Jezequel V."/>
            <person name="Lopez P.J."/>
            <person name="Lucas S."/>
            <person name="Mangogna M."/>
            <person name="McGinnis K."/>
            <person name="Medlin L.K."/>
            <person name="Montsant A."/>
            <person name="Oudot-Le Secq M.P."/>
            <person name="Napoli C."/>
            <person name="Obornik M."/>
            <person name="Parker M.S."/>
            <person name="Petit J.L."/>
            <person name="Porcel B.M."/>
            <person name="Poulsen N."/>
            <person name="Robison M."/>
            <person name="Rychlewski L."/>
            <person name="Rynearson T.A."/>
            <person name="Schmutz J."/>
            <person name="Shapiro H."/>
            <person name="Siaut M."/>
            <person name="Stanley M."/>
            <person name="Sussman M.R."/>
            <person name="Taylor A.R."/>
            <person name="Vardi A."/>
            <person name="von Dassow P."/>
            <person name="Vyverman W."/>
            <person name="Willis A."/>
            <person name="Wyrwicz L.S."/>
            <person name="Rokhsar D.S."/>
            <person name="Weissenbach J."/>
            <person name="Armbrust E.V."/>
            <person name="Green B.R."/>
            <person name="Van de Peer Y."/>
            <person name="Grigoriev I.V."/>
        </authorList>
    </citation>
    <scope>NUCLEOTIDE SEQUENCE [LARGE SCALE GENOMIC DNA]</scope>
    <source>
        <strain evidence="1 2">CCMP1335</strain>
    </source>
</reference>
<evidence type="ECO:0000313" key="1">
    <source>
        <dbReference type="EMBL" id="EED94451.1"/>
    </source>
</evidence>
<dbReference type="EMBL" id="CM000640">
    <property type="protein sequence ID" value="EED94451.1"/>
    <property type="molecule type" value="Genomic_DNA"/>
</dbReference>
<dbReference type="KEGG" id="tps:THAPSDRAFT_3839"/>
<dbReference type="RefSeq" id="XP_002289015.1">
    <property type="nucleotide sequence ID" value="XM_002288979.1"/>
</dbReference>
<reference evidence="1 2" key="1">
    <citation type="journal article" date="2004" name="Science">
        <title>The genome of the diatom Thalassiosira pseudonana: ecology, evolution, and metabolism.</title>
        <authorList>
            <person name="Armbrust E.V."/>
            <person name="Berges J.A."/>
            <person name="Bowler C."/>
            <person name="Green B.R."/>
            <person name="Martinez D."/>
            <person name="Putnam N.H."/>
            <person name="Zhou S."/>
            <person name="Allen A.E."/>
            <person name="Apt K.E."/>
            <person name="Bechner M."/>
            <person name="Brzezinski M.A."/>
            <person name="Chaal B.K."/>
            <person name="Chiovitti A."/>
            <person name="Davis A.K."/>
            <person name="Demarest M.S."/>
            <person name="Detter J.C."/>
            <person name="Glavina T."/>
            <person name="Goodstein D."/>
            <person name="Hadi M.Z."/>
            <person name="Hellsten U."/>
            <person name="Hildebrand M."/>
            <person name="Jenkins B.D."/>
            <person name="Jurka J."/>
            <person name="Kapitonov V.V."/>
            <person name="Kroger N."/>
            <person name="Lau W.W."/>
            <person name="Lane T.W."/>
            <person name="Larimer F.W."/>
            <person name="Lippmeier J.C."/>
            <person name="Lucas S."/>
            <person name="Medina M."/>
            <person name="Montsant A."/>
            <person name="Obornik M."/>
            <person name="Parker M.S."/>
            <person name="Palenik B."/>
            <person name="Pazour G.J."/>
            <person name="Richardson P.M."/>
            <person name="Rynearson T.A."/>
            <person name="Saito M.A."/>
            <person name="Schwartz D.C."/>
            <person name="Thamatrakoln K."/>
            <person name="Valentin K."/>
            <person name="Vardi A."/>
            <person name="Wilkerson F.P."/>
            <person name="Rokhsar D.S."/>
        </authorList>
    </citation>
    <scope>NUCLEOTIDE SEQUENCE [LARGE SCALE GENOMIC DNA]</scope>
    <source>
        <strain evidence="1 2">CCMP1335</strain>
    </source>
</reference>
<gene>
    <name evidence="1" type="ORF">THAPSDRAFT_3839</name>
</gene>
<name>B8BYX6_THAPS</name>
<dbReference type="GeneID" id="7452063"/>